<evidence type="ECO:0000256" key="10">
    <source>
        <dbReference type="ARBA" id="ARBA00023501"/>
    </source>
</evidence>
<comment type="subcellular location">
    <subcellularLocation>
        <location evidence="12">Cytoplasm</location>
    </subcellularLocation>
</comment>
<dbReference type="EC" id="4.2.1.3" evidence="3"/>
<evidence type="ECO:0000256" key="8">
    <source>
        <dbReference type="ARBA" id="ARBA00023014"/>
    </source>
</evidence>
<dbReference type="GO" id="GO:0003994">
    <property type="term" value="F:aconitate hydratase activity"/>
    <property type="evidence" value="ECO:0007669"/>
    <property type="project" value="UniProtKB-EC"/>
</dbReference>
<dbReference type="SUPFAM" id="SSF53732">
    <property type="entry name" value="Aconitase iron-sulfur domain"/>
    <property type="match status" value="1"/>
</dbReference>
<dbReference type="FunFam" id="3.20.19.10:FF:000001">
    <property type="entry name" value="Aconitate hydratase"/>
    <property type="match status" value="1"/>
</dbReference>
<evidence type="ECO:0000256" key="1">
    <source>
        <dbReference type="ARBA" id="ARBA00001966"/>
    </source>
</evidence>
<dbReference type="SUPFAM" id="SSF52016">
    <property type="entry name" value="LeuD/IlvD-like"/>
    <property type="match status" value="1"/>
</dbReference>
<dbReference type="CDD" id="cd01586">
    <property type="entry name" value="AcnA_IRP"/>
    <property type="match status" value="1"/>
</dbReference>
<dbReference type="InterPro" id="IPR015931">
    <property type="entry name" value="Acnase/IPM_dHydase_lsu_aba_1/3"/>
</dbReference>
<dbReference type="PRINTS" id="PR00415">
    <property type="entry name" value="ACONITASE"/>
</dbReference>
<keyword evidence="6" id="KW-0479">Metal-binding</keyword>
<evidence type="ECO:0000259" key="14">
    <source>
        <dbReference type="Pfam" id="PF00694"/>
    </source>
</evidence>
<dbReference type="InterPro" id="IPR018136">
    <property type="entry name" value="Aconitase_4Fe-4S_BS"/>
</dbReference>
<dbReference type="PROSITE" id="PS01244">
    <property type="entry name" value="ACONITASE_2"/>
    <property type="match status" value="1"/>
</dbReference>
<evidence type="ECO:0000256" key="4">
    <source>
        <dbReference type="ARBA" id="ARBA00020255"/>
    </source>
</evidence>
<comment type="catalytic activity">
    <reaction evidence="10">
        <text>citrate = D-threo-isocitrate</text>
        <dbReference type="Rhea" id="RHEA:10336"/>
        <dbReference type="ChEBI" id="CHEBI:15562"/>
        <dbReference type="ChEBI" id="CHEBI:16947"/>
        <dbReference type="EC" id="4.2.1.3"/>
    </reaction>
</comment>
<reference evidence="15 16" key="1">
    <citation type="submission" date="2015-04" db="EMBL/GenBank/DDBJ databases">
        <authorList>
            <person name="Syromyatnikov M.Y."/>
            <person name="Popov V.N."/>
        </authorList>
    </citation>
    <scope>NUCLEOTIDE SEQUENCE [LARGE SCALE GENOMIC DNA]</scope>
</reference>
<sequence length="903" mass="99943">MPESSQNPFKFLEKTIEINGETFHYFDISHFEQLSKLPFSVRVLLESALRNCDNFYVKESDVTTILNWTGYKGEGVNDDKEYEIPFKPSRVILQDFTGVPAVVDFAAMRDAVLKLGGNPDKINPICPSDLVIDHSVQVDFSGTSDALSKNQDLEFERNKERFTFLKWGAKAFNNMLIIPPGSGIVHQVNLEYLARVVFDDKRSDGSRILYPDSVVGTDSHTTMINGLGVLGWGVGGIEAEAVMLGQSISFLLPEVIGYKLVGRLNPLITSTDLVLTITKNLRQIGVVGKFVEFFGSGVSYLSIADRATISNMCPEFGGTVGFFPVDKNSIEYLRQTNRSEKKIKIIEEYLKATKQFRNYDDESEDPIFTKVVVLDLSTVVSSLSGPKRPHDRVSVSDMKQDFASCLTNKIGFKGFELPPETLNNSGNFTWDDGNQYTLKHGSVVIAAITSCTNTSNPSVMLGAGLLARNAVKAGLKVAPYIKTSLSPGSGVVTYYLNNSGVVPSLEELGFNIVGYGCMTCIGNSGPLHESVAATIEKHGLVCCGVLSGNRNFEGRIHPLTRANYLASPLLVIAYALAGTVDIDFETQPIGKGSDGREVFLRDIWPTRDEIQSIERTYVIPAMFKEVYERIELGSQNWQALQAPSGKLYPWDDESTYIKHPPFFEGMTRDLPAIAPIRSARVLLNLGDSITTDHISPAGSIARNSPAARYLADRGLFPKDFNSYGSRRGNDAIMARGTFANIRIVNKFMKFPGPKTKHFPSNEDMDIFDTAERYRKENVPLILLAGKDYGSGSSRDWAAKGPFLQGIRAVIAESYERIHRSNLVGMGIIPLQYLDGQNAESLGLSGRECFDIHMPENVKPHDKVTVVTTSDIKFEVIVRFDTDVDIAYFKNGGILNYMIRKMIE</sequence>
<keyword evidence="9" id="KW-0456">Lyase</keyword>
<evidence type="ECO:0000256" key="3">
    <source>
        <dbReference type="ARBA" id="ARBA00012926"/>
    </source>
</evidence>
<keyword evidence="16" id="KW-1185">Reference proteome</keyword>
<evidence type="ECO:0000256" key="11">
    <source>
        <dbReference type="ARBA" id="ARBA00029682"/>
    </source>
</evidence>
<comment type="cofactor">
    <cofactor evidence="1">
        <name>[4Fe-4S] cluster</name>
        <dbReference type="ChEBI" id="CHEBI:49883"/>
    </cofactor>
</comment>
<dbReference type="STRING" id="568069.A0A1J1IN59"/>
<dbReference type="PANTHER" id="PTHR11670">
    <property type="entry name" value="ACONITASE/IRON-RESPONSIVE ELEMENT FAMILY MEMBER"/>
    <property type="match status" value="1"/>
</dbReference>
<accession>A0A1J1IN59</accession>
<dbReference type="NCBIfam" id="NF006757">
    <property type="entry name" value="PRK09277.1"/>
    <property type="match status" value="1"/>
</dbReference>
<dbReference type="GO" id="GO:0051539">
    <property type="term" value="F:4 iron, 4 sulfur cluster binding"/>
    <property type="evidence" value="ECO:0007669"/>
    <property type="project" value="UniProtKB-KW"/>
</dbReference>
<feature type="domain" description="Aconitase/3-isopropylmalate dehydratase large subunit alpha/beta/alpha" evidence="13">
    <location>
        <begin position="80"/>
        <end position="578"/>
    </location>
</feature>
<gene>
    <name evidence="15" type="ORF">CLUMA_CG013216</name>
</gene>
<evidence type="ECO:0000256" key="12">
    <source>
        <dbReference type="RuleBase" id="RU361275"/>
    </source>
</evidence>
<dbReference type="EMBL" id="CVRI01000054">
    <property type="protein sequence ID" value="CRK99913.1"/>
    <property type="molecule type" value="Genomic_DNA"/>
</dbReference>
<dbReference type="Proteomes" id="UP000183832">
    <property type="component" value="Unassembled WGS sequence"/>
</dbReference>
<keyword evidence="7 12" id="KW-0408">Iron</keyword>
<dbReference type="Gene3D" id="3.30.499.10">
    <property type="entry name" value="Aconitase, domain 3"/>
    <property type="match status" value="2"/>
</dbReference>
<dbReference type="GO" id="GO:0072350">
    <property type="term" value="P:tricarboxylic acid metabolic process"/>
    <property type="evidence" value="ECO:0007669"/>
    <property type="project" value="UniProtKB-ARBA"/>
</dbReference>
<evidence type="ECO:0000256" key="5">
    <source>
        <dbReference type="ARBA" id="ARBA00022485"/>
    </source>
</evidence>
<evidence type="ECO:0000256" key="6">
    <source>
        <dbReference type="ARBA" id="ARBA00022723"/>
    </source>
</evidence>
<dbReference type="PROSITE" id="PS00450">
    <property type="entry name" value="ACONITASE_1"/>
    <property type="match status" value="1"/>
</dbReference>
<feature type="domain" description="Aconitase A/isopropylmalate dehydratase small subunit swivel" evidence="14">
    <location>
        <begin position="707"/>
        <end position="833"/>
    </location>
</feature>
<dbReference type="InterPro" id="IPR000573">
    <property type="entry name" value="AconitaseA/IPMdHydase_ssu_swvl"/>
</dbReference>
<dbReference type="FunFam" id="3.30.499.10:FF:000005">
    <property type="entry name" value="cytoplasmic aconitate hydratase"/>
    <property type="match status" value="1"/>
</dbReference>
<dbReference type="InterPro" id="IPR036008">
    <property type="entry name" value="Aconitase_4Fe-4S_dom"/>
</dbReference>
<dbReference type="Gene3D" id="3.20.19.10">
    <property type="entry name" value="Aconitase, domain 4"/>
    <property type="match status" value="1"/>
</dbReference>
<dbReference type="OrthoDB" id="2279155at2759"/>
<keyword evidence="5 12" id="KW-0004">4Fe-4S</keyword>
<evidence type="ECO:0000256" key="2">
    <source>
        <dbReference type="ARBA" id="ARBA00007185"/>
    </source>
</evidence>
<evidence type="ECO:0000313" key="15">
    <source>
        <dbReference type="EMBL" id="CRK99913.1"/>
    </source>
</evidence>
<dbReference type="Gene3D" id="6.10.190.10">
    <property type="match status" value="1"/>
</dbReference>
<dbReference type="Pfam" id="PF00694">
    <property type="entry name" value="Aconitase_C"/>
    <property type="match status" value="1"/>
</dbReference>
<evidence type="ECO:0000256" key="9">
    <source>
        <dbReference type="ARBA" id="ARBA00023239"/>
    </source>
</evidence>
<evidence type="ECO:0000259" key="13">
    <source>
        <dbReference type="Pfam" id="PF00330"/>
    </source>
</evidence>
<dbReference type="NCBIfam" id="TIGR01341">
    <property type="entry name" value="aconitase_1"/>
    <property type="match status" value="1"/>
</dbReference>
<evidence type="ECO:0000256" key="7">
    <source>
        <dbReference type="ARBA" id="ARBA00023004"/>
    </source>
</evidence>
<dbReference type="InterPro" id="IPR015928">
    <property type="entry name" value="Aconitase/3IPM_dehydase_swvl"/>
</dbReference>
<dbReference type="InterPro" id="IPR006249">
    <property type="entry name" value="Aconitase/IRP2"/>
</dbReference>
<comment type="similarity">
    <text evidence="2 12">Belongs to the aconitase/IPM isomerase family.</text>
</comment>
<dbReference type="FunFam" id="3.30.499.10:FF:000002">
    <property type="entry name" value="Aconitate hydratase"/>
    <property type="match status" value="1"/>
</dbReference>
<evidence type="ECO:0000313" key="16">
    <source>
        <dbReference type="Proteomes" id="UP000183832"/>
    </source>
</evidence>
<keyword evidence="8 12" id="KW-0411">Iron-sulfur</keyword>
<dbReference type="GO" id="GO:0046872">
    <property type="term" value="F:metal ion binding"/>
    <property type="evidence" value="ECO:0007669"/>
    <property type="project" value="UniProtKB-KW"/>
</dbReference>
<dbReference type="Pfam" id="PF00330">
    <property type="entry name" value="Aconitase"/>
    <property type="match status" value="1"/>
</dbReference>
<dbReference type="CDD" id="cd01580">
    <property type="entry name" value="AcnA_IRP_Swivel"/>
    <property type="match status" value="1"/>
</dbReference>
<keyword evidence="12" id="KW-0963">Cytoplasm</keyword>
<organism evidence="15 16">
    <name type="scientific">Clunio marinus</name>
    <dbReference type="NCBI Taxonomy" id="568069"/>
    <lineage>
        <taxon>Eukaryota</taxon>
        <taxon>Metazoa</taxon>
        <taxon>Ecdysozoa</taxon>
        <taxon>Arthropoda</taxon>
        <taxon>Hexapoda</taxon>
        <taxon>Insecta</taxon>
        <taxon>Pterygota</taxon>
        <taxon>Neoptera</taxon>
        <taxon>Endopterygota</taxon>
        <taxon>Diptera</taxon>
        <taxon>Nematocera</taxon>
        <taxon>Chironomoidea</taxon>
        <taxon>Chironomidae</taxon>
        <taxon>Clunio</taxon>
    </lineage>
</organism>
<proteinExistence type="inferred from homology"/>
<dbReference type="AlphaFoldDB" id="A0A1J1IN59"/>
<dbReference type="InterPro" id="IPR001030">
    <property type="entry name" value="Acoase/IPM_deHydtase_lsu_aba"/>
</dbReference>
<dbReference type="GO" id="GO:0005737">
    <property type="term" value="C:cytoplasm"/>
    <property type="evidence" value="ECO:0007669"/>
    <property type="project" value="UniProtKB-SubCell"/>
</dbReference>
<dbReference type="NCBIfam" id="NF009520">
    <property type="entry name" value="PRK12881.1"/>
    <property type="match status" value="1"/>
</dbReference>
<name>A0A1J1IN59_9DIPT</name>
<dbReference type="InterPro" id="IPR044137">
    <property type="entry name" value="AcnA_IRP_Swivel"/>
</dbReference>
<protein>
    <recommendedName>
        <fullName evidence="4">Cytoplasmic aconitate hydratase</fullName>
        <ecNumber evidence="3">4.2.1.3</ecNumber>
    </recommendedName>
    <alternativeName>
        <fullName evidence="11">Citrate hydro-lyase</fullName>
    </alternativeName>
</protein>